<reference evidence="1" key="1">
    <citation type="submission" date="2014-12" db="EMBL/GenBank/DDBJ databases">
        <authorList>
            <person name="Hall J."/>
        </authorList>
    </citation>
    <scope>NUCLEOTIDE SEQUENCE [LARGE SCALE GENOMIC DNA]</scope>
    <source>
        <strain evidence="1">SBW25</strain>
        <plasmid evidence="1">pQBR55</plasmid>
    </source>
</reference>
<dbReference type="RefSeq" id="WP_176456096.1">
    <property type="nucleotide sequence ID" value="NZ_LN713927.1"/>
</dbReference>
<protein>
    <submittedName>
        <fullName evidence="1">Uncharacterized protein</fullName>
    </submittedName>
</protein>
<organism evidence="1">
    <name type="scientific">Pseudomonas fluorescens (strain SBW25)</name>
    <dbReference type="NCBI Taxonomy" id="216595"/>
    <lineage>
        <taxon>Bacteria</taxon>
        <taxon>Pseudomonadati</taxon>
        <taxon>Pseudomonadota</taxon>
        <taxon>Gammaproteobacteria</taxon>
        <taxon>Pseudomonadales</taxon>
        <taxon>Pseudomonadaceae</taxon>
        <taxon>Pseudomonas</taxon>
    </lineage>
</organism>
<gene>
    <name evidence="1" type="ORF">PQBR55_0165</name>
</gene>
<dbReference type="AlphaFoldDB" id="A0A0G4E5W0"/>
<reference evidence="1" key="2">
    <citation type="submission" date="2015-06" db="EMBL/GenBank/DDBJ databases">
        <title>Environmentally co-occuring mercury resistance plasmids are genetically and phenotypically diverse and confer variable context-dependent fitness effects.</title>
        <authorList>
            <person name="Hall J.P.J."/>
            <person name="Harrison E."/>
            <person name="Lilley A.K."/>
            <person name="Paterson S."/>
            <person name="Spiers A.J."/>
            <person name="Brockhurst M.A."/>
        </authorList>
    </citation>
    <scope>NUCLEOTIDE SEQUENCE [LARGE SCALE GENOMIC DNA]</scope>
    <source>
        <strain evidence="1">SBW25</strain>
        <plasmid evidence="1">pQBR55</plasmid>
    </source>
</reference>
<evidence type="ECO:0000313" key="1">
    <source>
        <dbReference type="EMBL" id="CEK42544.1"/>
    </source>
</evidence>
<geneLocation type="plasmid" evidence="1">
    <name>pQBR55</name>
</geneLocation>
<accession>A0A0G4E5W0</accession>
<sequence length="81" mass="9090">MTSRDSNAARHRLQDALEFWGERWVLDGLQVTCPGCLAEQLAQDARAPFIHVDACPLATEFAQHPWIELRDLLVDLPPVPA</sequence>
<dbReference type="EMBL" id="LN713927">
    <property type="protein sequence ID" value="CEK42544.1"/>
    <property type="molecule type" value="Genomic_DNA"/>
</dbReference>
<name>A0A0G4E5W0_PSEFS</name>
<keyword evidence="1" id="KW-0614">Plasmid</keyword>
<proteinExistence type="predicted"/>